<evidence type="ECO:0000256" key="1">
    <source>
        <dbReference type="SAM" id="MobiDB-lite"/>
    </source>
</evidence>
<accession>A0A1U8BK72</accession>
<dbReference type="SUPFAM" id="SSF54001">
    <property type="entry name" value="Cysteine proteinases"/>
    <property type="match status" value="1"/>
</dbReference>
<dbReference type="InParanoid" id="A0A1U8BK72"/>
<dbReference type="Proteomes" id="UP000189703">
    <property type="component" value="Unplaced"/>
</dbReference>
<dbReference type="GO" id="GO:0005829">
    <property type="term" value="C:cytosol"/>
    <property type="evidence" value="ECO:0000318"/>
    <property type="project" value="GO_Central"/>
</dbReference>
<dbReference type="KEGG" id="nnu:104611966"/>
<name>A0A1U8BK72_NELNU</name>
<dbReference type="GO" id="GO:0005634">
    <property type="term" value="C:nucleus"/>
    <property type="evidence" value="ECO:0000318"/>
    <property type="project" value="GO_Central"/>
</dbReference>
<dbReference type="GO" id="GO:0031647">
    <property type="term" value="P:regulation of protein stability"/>
    <property type="evidence" value="ECO:0000318"/>
    <property type="project" value="GO_Central"/>
</dbReference>
<feature type="compositionally biased region" description="Polar residues" evidence="1">
    <location>
        <begin position="628"/>
        <end position="647"/>
    </location>
</feature>
<dbReference type="FunFam" id="3.90.70.10:FF:000026">
    <property type="entry name" value="Ubiquitin carboxyl-terminal hydrolase 15"/>
    <property type="match status" value="1"/>
</dbReference>
<reference evidence="4" key="1">
    <citation type="submission" date="2025-08" db="UniProtKB">
        <authorList>
            <consortium name="RefSeq"/>
        </authorList>
    </citation>
    <scope>IDENTIFICATION</scope>
</reference>
<dbReference type="PANTHER" id="PTHR24006:SF874">
    <property type="entry name" value="UBIQUITIN CARBOXYL-TERMINAL HYDROLASE 16"/>
    <property type="match status" value="1"/>
</dbReference>
<dbReference type="Pfam" id="PF00443">
    <property type="entry name" value="UCH"/>
    <property type="match status" value="1"/>
</dbReference>
<dbReference type="InterPro" id="IPR001394">
    <property type="entry name" value="Peptidase_C19_UCH"/>
</dbReference>
<feature type="compositionally biased region" description="Low complexity" evidence="1">
    <location>
        <begin position="691"/>
        <end position="707"/>
    </location>
</feature>
<dbReference type="InterPro" id="IPR038765">
    <property type="entry name" value="Papain-like_cys_pep_sf"/>
</dbReference>
<dbReference type="PROSITE" id="PS50235">
    <property type="entry name" value="USP_3"/>
    <property type="match status" value="1"/>
</dbReference>
<dbReference type="STRING" id="4432.A0A1U8BK72"/>
<dbReference type="GeneID" id="104611966"/>
<dbReference type="RefSeq" id="XP_010277575.1">
    <property type="nucleotide sequence ID" value="XM_010279273.1"/>
</dbReference>
<feature type="region of interest" description="Disordered" evidence="1">
    <location>
        <begin position="497"/>
        <end position="524"/>
    </location>
</feature>
<dbReference type="InterPro" id="IPR050164">
    <property type="entry name" value="Peptidase_C19"/>
</dbReference>
<feature type="compositionally biased region" description="Polar residues" evidence="1">
    <location>
        <begin position="501"/>
        <end position="514"/>
    </location>
</feature>
<feature type="compositionally biased region" description="Low complexity" evidence="1">
    <location>
        <begin position="609"/>
        <end position="627"/>
    </location>
</feature>
<keyword evidence="3" id="KW-1185">Reference proteome</keyword>
<dbReference type="GO" id="GO:0016579">
    <property type="term" value="P:protein deubiquitination"/>
    <property type="evidence" value="ECO:0007669"/>
    <property type="project" value="InterPro"/>
</dbReference>
<dbReference type="OMA" id="YSAGYAD"/>
<feature type="compositionally biased region" description="Low complexity" evidence="1">
    <location>
        <begin position="102"/>
        <end position="114"/>
    </location>
</feature>
<dbReference type="PANTHER" id="PTHR24006">
    <property type="entry name" value="UBIQUITIN CARBOXYL-TERMINAL HYDROLASE"/>
    <property type="match status" value="1"/>
</dbReference>
<dbReference type="OrthoDB" id="420187at2759"/>
<dbReference type="CDD" id="cd02661">
    <property type="entry name" value="Peptidase_C19E"/>
    <property type="match status" value="1"/>
</dbReference>
<feature type="region of interest" description="Disordered" evidence="1">
    <location>
        <begin position="87"/>
        <end position="115"/>
    </location>
</feature>
<organism evidence="3 4">
    <name type="scientific">Nelumbo nucifera</name>
    <name type="common">Sacred lotus</name>
    <dbReference type="NCBI Taxonomy" id="4432"/>
    <lineage>
        <taxon>Eukaryota</taxon>
        <taxon>Viridiplantae</taxon>
        <taxon>Streptophyta</taxon>
        <taxon>Embryophyta</taxon>
        <taxon>Tracheophyta</taxon>
        <taxon>Spermatophyta</taxon>
        <taxon>Magnoliopsida</taxon>
        <taxon>Proteales</taxon>
        <taxon>Nelumbonaceae</taxon>
        <taxon>Nelumbo</taxon>
    </lineage>
</organism>
<dbReference type="eggNOG" id="KOG1865">
    <property type="taxonomic scope" value="Eukaryota"/>
</dbReference>
<dbReference type="AlphaFoldDB" id="A0A1U8BK72"/>
<feature type="compositionally biased region" description="Basic and acidic residues" evidence="1">
    <location>
        <begin position="655"/>
        <end position="672"/>
    </location>
</feature>
<protein>
    <submittedName>
        <fullName evidence="4">Ubiquitin carboxyl-terminal hydrolase 17-like</fullName>
    </submittedName>
</protein>
<evidence type="ECO:0000313" key="4">
    <source>
        <dbReference type="RefSeq" id="XP_010277575.1"/>
    </source>
</evidence>
<gene>
    <name evidence="4" type="primary">LOC104611966</name>
</gene>
<dbReference type="InterPro" id="IPR028889">
    <property type="entry name" value="USP"/>
</dbReference>
<sequence>MDVTFDELSSFYDYSQERHCPKGENLSQLFALPLPILVESSVETFPPSTESREDQSFHSYSSVPIPLPLPPRPLFNPRLYQRQRTRSEQIVSFTPHEPPTLPVTEETTGTDTAPLESSFPDLDILIAIRRGKRKSVLEALTIPEWRDAMKTEIYALHKNDTWEVVDLPEEKDPIGYNCYANAVLQCLAFTRPLACYLLQGHHSKACPKKEWCFTCEFEALILRAREGKSPLSPIGILSQIQNIGSHLGHGREEDAHEFLRYAIDAMQSICLREAGSNVDVPYAEETTLIGLIFGGYLRSKIRCLKCQGKSERIERMLDLTVEIEGDIGTLEEALAKFTTAEILDGENKYQCERCKSYEKAKKKLTVLEAPNVLTIALKRFQTGKFGKLNKLVRFPEVLNLTPYMNATSDKSPVYTLYAVVVHLDIMNAAFSGHYICYIKNFQGKWFKIDDSMVKPVEPEKVLSKGAYMLFYARCSPRAPSLVRNSLIHDDKVKRSRCSEAVPSSHSGNNMSNERPSVVPSASPKDLPFWTTTDGTINYGSFDSDNRSFRRHQIPKVDWFSDSSSLFSCSDEGSCSTESTRDSTSTEDLHDYIFGEAICGWKSPLRVSSDSDGASSPLGSSFSPQSMSKSHSLNSPDTSGYQTYSTKPETGKASTKLRDKSGIGEDLQGKERPPLLYSDTTKSCRKFTTHRSSSSGSSNSNSLGSCSCRETDRKRLGVVNPFGWRSGVTMRRGTRERAAQTFY</sequence>
<dbReference type="GO" id="GO:0004843">
    <property type="term" value="F:cysteine-type deubiquitinase activity"/>
    <property type="evidence" value="ECO:0000318"/>
    <property type="project" value="GO_Central"/>
</dbReference>
<evidence type="ECO:0000259" key="2">
    <source>
        <dbReference type="PROSITE" id="PS50235"/>
    </source>
</evidence>
<proteinExistence type="predicted"/>
<dbReference type="FunCoup" id="A0A1U8BK72">
    <property type="interactions" value="2640"/>
</dbReference>
<evidence type="ECO:0000313" key="3">
    <source>
        <dbReference type="Proteomes" id="UP000189703"/>
    </source>
</evidence>
<feature type="region of interest" description="Disordered" evidence="1">
    <location>
        <begin position="609"/>
        <end position="707"/>
    </location>
</feature>
<feature type="domain" description="USP" evidence="2">
    <location>
        <begin position="169"/>
        <end position="474"/>
    </location>
</feature>
<dbReference type="Gene3D" id="3.90.70.10">
    <property type="entry name" value="Cysteine proteinases"/>
    <property type="match status" value="1"/>
</dbReference>